<comment type="caution">
    <text evidence="3">The sequence shown here is derived from an EMBL/GenBank/DDBJ whole genome shotgun (WGS) entry which is preliminary data.</text>
</comment>
<dbReference type="Proteomes" id="UP000534286">
    <property type="component" value="Unassembled WGS sequence"/>
</dbReference>
<keyword evidence="2" id="KW-0812">Transmembrane</keyword>
<dbReference type="RefSeq" id="WP_184752042.1">
    <property type="nucleotide sequence ID" value="NZ_BAABEK010000019.1"/>
</dbReference>
<evidence type="ECO:0000313" key="4">
    <source>
        <dbReference type="Proteomes" id="UP000534286"/>
    </source>
</evidence>
<evidence type="ECO:0000256" key="2">
    <source>
        <dbReference type="SAM" id="Phobius"/>
    </source>
</evidence>
<dbReference type="EMBL" id="JACHJU010000001">
    <property type="protein sequence ID" value="MBB4935857.1"/>
    <property type="molecule type" value="Genomic_DNA"/>
</dbReference>
<accession>A0A7W7RQ54</accession>
<keyword evidence="2" id="KW-0472">Membrane</keyword>
<evidence type="ECO:0000256" key="1">
    <source>
        <dbReference type="SAM" id="MobiDB-lite"/>
    </source>
</evidence>
<feature type="region of interest" description="Disordered" evidence="1">
    <location>
        <begin position="53"/>
        <end position="72"/>
    </location>
</feature>
<gene>
    <name evidence="3" type="ORF">FHR32_000162</name>
</gene>
<sequence>MEPLLILHAAAAVCAPALALLMTFLVTGVGALVLLYQVVTATVAAYMVGRAAYRSGSPDDDGTAVPPLGPHA</sequence>
<name>A0A7W7RQ54_9ACTN</name>
<feature type="transmembrane region" description="Helical" evidence="2">
    <location>
        <begin position="29"/>
        <end position="48"/>
    </location>
</feature>
<dbReference type="AlphaFoldDB" id="A0A7W7RQ54"/>
<protein>
    <submittedName>
        <fullName evidence="3">Multisubunit Na+/H+ antiporter MnhG subunit</fullName>
    </submittedName>
</protein>
<proteinExistence type="predicted"/>
<keyword evidence="2" id="KW-1133">Transmembrane helix</keyword>
<evidence type="ECO:0000313" key="3">
    <source>
        <dbReference type="EMBL" id="MBB4935857.1"/>
    </source>
</evidence>
<organism evidence="3 4">
    <name type="scientific">Streptosporangium album</name>
    <dbReference type="NCBI Taxonomy" id="47479"/>
    <lineage>
        <taxon>Bacteria</taxon>
        <taxon>Bacillati</taxon>
        <taxon>Actinomycetota</taxon>
        <taxon>Actinomycetes</taxon>
        <taxon>Streptosporangiales</taxon>
        <taxon>Streptosporangiaceae</taxon>
        <taxon>Streptosporangium</taxon>
    </lineage>
</organism>
<reference evidence="3 4" key="1">
    <citation type="submission" date="2020-08" db="EMBL/GenBank/DDBJ databases">
        <title>Sequencing the genomes of 1000 actinobacteria strains.</title>
        <authorList>
            <person name="Klenk H.-P."/>
        </authorList>
    </citation>
    <scope>NUCLEOTIDE SEQUENCE [LARGE SCALE GENOMIC DNA]</scope>
    <source>
        <strain evidence="3 4">DSM 43023</strain>
    </source>
</reference>
<keyword evidence="4" id="KW-1185">Reference proteome</keyword>